<feature type="domain" description="Thioredoxin" evidence="1">
    <location>
        <begin position="290"/>
        <end position="452"/>
    </location>
</feature>
<name>A0ABZ1C256_9BACT</name>
<sequence>MHFPNSIPAAVHTIRHSTTGTRLRSLLVGGLLLSGLAQSLTAQNYIRVDAAEEEAKEAAEEAARQDPEARALLDEAKAKLLSLQSLVADFESTRGGSTKNFDKQSEIYLERPNKFRVERVTGAVVEERNLIAVSDGVTVTKINRYNFAAFEQPVRAENFYLGQNFLVQFFFDPKGISFDPTDGLWRRSISLFDTNMSAYDRDTRLILLGERTLEGRSYQVVEIKYSTKRTDIRQQIYVGTDKLVYQVDTYFDGDVYSQKYRNFRINTALPVATWDKERPAKMPLIETDPVRMGAEAPDFALPGHDGGEFTLEGLLEGKKGLYICVLDGEAAKVTGNADTHLAQMRVLQEMKDKYEEQGLAVVCIVGGLGITPDVKDEMMLNWMPDVSRFNYPIAIDIDIEKGIQSSAYHNLQLSGRNNLLLDAEGRVVFAARNFTNKVNQLAFYQAMAQIGFAISAAELESAAR</sequence>
<reference evidence="2 3" key="1">
    <citation type="submission" date="2023-12" db="EMBL/GenBank/DDBJ databases">
        <title>Description of an unclassified Opitutus bacterium of Verrucomicrobiota.</title>
        <authorList>
            <person name="Zhang D.-F."/>
        </authorList>
    </citation>
    <scope>NUCLEOTIDE SEQUENCE [LARGE SCALE GENOMIC DNA]</scope>
    <source>
        <strain evidence="2 3">WL0086</strain>
    </source>
</reference>
<evidence type="ECO:0000313" key="2">
    <source>
        <dbReference type="EMBL" id="WRQ85766.1"/>
    </source>
</evidence>
<dbReference type="SUPFAM" id="SSF52833">
    <property type="entry name" value="Thioredoxin-like"/>
    <property type="match status" value="1"/>
</dbReference>
<dbReference type="Gene3D" id="2.50.20.10">
    <property type="entry name" value="Lipoprotein localisation LolA/LolB/LppX"/>
    <property type="match status" value="1"/>
</dbReference>
<dbReference type="InterPro" id="IPR013766">
    <property type="entry name" value="Thioredoxin_domain"/>
</dbReference>
<accession>A0ABZ1C256</accession>
<dbReference type="PROSITE" id="PS51352">
    <property type="entry name" value="THIOREDOXIN_2"/>
    <property type="match status" value="1"/>
</dbReference>
<keyword evidence="3" id="KW-1185">Reference proteome</keyword>
<dbReference type="EMBL" id="CP139781">
    <property type="protein sequence ID" value="WRQ85766.1"/>
    <property type="molecule type" value="Genomic_DNA"/>
</dbReference>
<dbReference type="RefSeq" id="WP_221032585.1">
    <property type="nucleotide sequence ID" value="NZ_CP139781.1"/>
</dbReference>
<dbReference type="Proteomes" id="UP000738431">
    <property type="component" value="Chromosome"/>
</dbReference>
<evidence type="ECO:0000313" key="3">
    <source>
        <dbReference type="Proteomes" id="UP000738431"/>
    </source>
</evidence>
<dbReference type="Gene3D" id="3.40.30.10">
    <property type="entry name" value="Glutaredoxin"/>
    <property type="match status" value="1"/>
</dbReference>
<gene>
    <name evidence="2" type="ORF">K1X11_013220</name>
</gene>
<dbReference type="InterPro" id="IPR036249">
    <property type="entry name" value="Thioredoxin-like_sf"/>
</dbReference>
<proteinExistence type="predicted"/>
<evidence type="ECO:0000259" key="1">
    <source>
        <dbReference type="PROSITE" id="PS51352"/>
    </source>
</evidence>
<protein>
    <recommendedName>
        <fullName evidence="1">Thioredoxin domain-containing protein</fullName>
    </recommendedName>
</protein>
<organism evidence="2 3">
    <name type="scientific">Actomonas aquatica</name>
    <dbReference type="NCBI Taxonomy" id="2866162"/>
    <lineage>
        <taxon>Bacteria</taxon>
        <taxon>Pseudomonadati</taxon>
        <taxon>Verrucomicrobiota</taxon>
        <taxon>Opitutia</taxon>
        <taxon>Opitutales</taxon>
        <taxon>Opitutaceae</taxon>
        <taxon>Actomonas</taxon>
    </lineage>
</organism>